<dbReference type="GO" id="GO:0032259">
    <property type="term" value="P:methylation"/>
    <property type="evidence" value="ECO:0007669"/>
    <property type="project" value="UniProtKB-KW"/>
</dbReference>
<name>A0AAE3MZ49_9HYPH</name>
<protein>
    <submittedName>
        <fullName evidence="1">Class I SAM-dependent methyltransferase</fullName>
    </submittedName>
</protein>
<dbReference type="EMBL" id="JANFPI010000002">
    <property type="protein sequence ID" value="MCX8997032.1"/>
    <property type="molecule type" value="Genomic_DNA"/>
</dbReference>
<keyword evidence="1" id="KW-0489">Methyltransferase</keyword>
<organism evidence="1 2">
    <name type="scientific">Ectorhizobium quercum</name>
    <dbReference type="NCBI Taxonomy" id="2965071"/>
    <lineage>
        <taxon>Bacteria</taxon>
        <taxon>Pseudomonadati</taxon>
        <taxon>Pseudomonadota</taxon>
        <taxon>Alphaproteobacteria</taxon>
        <taxon>Hyphomicrobiales</taxon>
        <taxon>Rhizobiaceae</taxon>
        <taxon>Ectorhizobium</taxon>
    </lineage>
</organism>
<reference evidence="1" key="1">
    <citation type="submission" date="2022-07" db="EMBL/GenBank/DDBJ databases">
        <title>Ectorhizobium quercum gen.nov., sp. nov.</title>
        <authorList>
            <person name="Ma T."/>
            <person name="Li Y."/>
        </authorList>
    </citation>
    <scope>NUCLEOTIDE SEQUENCE</scope>
    <source>
        <strain evidence="1">BDR2-2</strain>
    </source>
</reference>
<dbReference type="SUPFAM" id="SSF53335">
    <property type="entry name" value="S-adenosyl-L-methionine-dependent methyltransferases"/>
    <property type="match status" value="1"/>
</dbReference>
<dbReference type="Pfam" id="PF13489">
    <property type="entry name" value="Methyltransf_23"/>
    <property type="match status" value="1"/>
</dbReference>
<dbReference type="Proteomes" id="UP001208771">
    <property type="component" value="Unassembled WGS sequence"/>
</dbReference>
<dbReference type="RefSeq" id="WP_306410801.1">
    <property type="nucleotide sequence ID" value="NZ_JANFPI010000002.1"/>
</dbReference>
<dbReference type="GO" id="GO:0008168">
    <property type="term" value="F:methyltransferase activity"/>
    <property type="evidence" value="ECO:0007669"/>
    <property type="project" value="UniProtKB-KW"/>
</dbReference>
<dbReference type="Gene3D" id="3.40.50.150">
    <property type="entry name" value="Vaccinia Virus protein VP39"/>
    <property type="match status" value="1"/>
</dbReference>
<dbReference type="CDD" id="cd02440">
    <property type="entry name" value="AdoMet_MTases"/>
    <property type="match status" value="1"/>
</dbReference>
<evidence type="ECO:0000313" key="1">
    <source>
        <dbReference type="EMBL" id="MCX8997032.1"/>
    </source>
</evidence>
<dbReference type="AlphaFoldDB" id="A0AAE3MZ49"/>
<proteinExistence type="predicted"/>
<keyword evidence="1" id="KW-0808">Transferase</keyword>
<evidence type="ECO:0000313" key="2">
    <source>
        <dbReference type="Proteomes" id="UP001208771"/>
    </source>
</evidence>
<comment type="caution">
    <text evidence="1">The sequence shown here is derived from an EMBL/GenBank/DDBJ whole genome shotgun (WGS) entry which is preliminary data.</text>
</comment>
<accession>A0AAE3MZ49</accession>
<gene>
    <name evidence="1" type="ORF">NOF55_07920</name>
</gene>
<keyword evidence="2" id="KW-1185">Reference proteome</keyword>
<dbReference type="PANTHER" id="PTHR43861">
    <property type="entry name" value="TRANS-ACONITATE 2-METHYLTRANSFERASE-RELATED"/>
    <property type="match status" value="1"/>
</dbReference>
<dbReference type="InterPro" id="IPR029063">
    <property type="entry name" value="SAM-dependent_MTases_sf"/>
</dbReference>
<sequence>MLPLTRYPYRGEVCTCPVCRSADATPVSGLDRRLKRLKTMACRGCGLFYTNPMPTSAELERYYRDYYRFDYQWSVSGPNERRRRKRRKEADTRSAHVLGLLPAGARTLDFGAGSGEFVSAMLDAGFDAHGFEPGEDYGGYARGLHGDRISIATWQKMEYSEPFDMISAFHVLEHLADPVAAIRKAAGWLKPDGLFYIEVPDMVASYTRKAFGAFHFAHLVGFNHYNLCLAAAEAGLHPVKVIAGTGVIFSKAPHDTDREALGALGSAETRRMLDLVSPGRTFLQHSFFRFGKRLRTVVSRPLAAR</sequence>